<organism evidence="1 2">
    <name type="scientific">Romanomermis culicivorax</name>
    <name type="common">Nematode worm</name>
    <dbReference type="NCBI Taxonomy" id="13658"/>
    <lineage>
        <taxon>Eukaryota</taxon>
        <taxon>Metazoa</taxon>
        <taxon>Ecdysozoa</taxon>
        <taxon>Nematoda</taxon>
        <taxon>Enoplea</taxon>
        <taxon>Dorylaimia</taxon>
        <taxon>Mermithida</taxon>
        <taxon>Mermithoidea</taxon>
        <taxon>Mermithidae</taxon>
        <taxon>Romanomermis</taxon>
    </lineage>
</organism>
<evidence type="ECO:0000313" key="1">
    <source>
        <dbReference type="Proteomes" id="UP000887565"/>
    </source>
</evidence>
<dbReference type="AlphaFoldDB" id="A0A915IZL6"/>
<reference evidence="2" key="1">
    <citation type="submission" date="2022-11" db="UniProtKB">
        <authorList>
            <consortium name="WormBaseParasite"/>
        </authorList>
    </citation>
    <scope>IDENTIFICATION</scope>
</reference>
<name>A0A915IZL6_ROMCU</name>
<sequence length="72" mass="7784">MKIRNLLLGISALFSSSFIVVVVSVILPQQITESQKITKQKTMTLEAVILNAASSQSSINRSTLLPTPSVIK</sequence>
<dbReference type="WBParaSite" id="nRc.2.0.1.t18876-RA">
    <property type="protein sequence ID" value="nRc.2.0.1.t18876-RA"/>
    <property type="gene ID" value="nRc.2.0.1.g18876"/>
</dbReference>
<accession>A0A915IZL6</accession>
<keyword evidence="1" id="KW-1185">Reference proteome</keyword>
<proteinExistence type="predicted"/>
<evidence type="ECO:0000313" key="2">
    <source>
        <dbReference type="WBParaSite" id="nRc.2.0.1.t18876-RA"/>
    </source>
</evidence>
<dbReference type="Proteomes" id="UP000887565">
    <property type="component" value="Unplaced"/>
</dbReference>
<protein>
    <submittedName>
        <fullName evidence="2">Uncharacterized protein</fullName>
    </submittedName>
</protein>